<dbReference type="PANTHER" id="PTHR28097:SF1">
    <property type="entry name" value="PHEROMONE A FACTOR RECEPTOR"/>
    <property type="match status" value="1"/>
</dbReference>
<feature type="compositionally biased region" description="Basic and acidic residues" evidence="10">
    <location>
        <begin position="448"/>
        <end position="466"/>
    </location>
</feature>
<dbReference type="PANTHER" id="PTHR28097">
    <property type="entry name" value="PHEROMONE A FACTOR RECEPTOR"/>
    <property type="match status" value="1"/>
</dbReference>
<name>A0A6A6ZS26_9PLEO</name>
<evidence type="ECO:0000256" key="2">
    <source>
        <dbReference type="ARBA" id="ARBA00011085"/>
    </source>
</evidence>
<keyword evidence="5 11" id="KW-1133">Transmembrane helix</keyword>
<evidence type="ECO:0000256" key="10">
    <source>
        <dbReference type="SAM" id="MobiDB-lite"/>
    </source>
</evidence>
<evidence type="ECO:0000313" key="13">
    <source>
        <dbReference type="Proteomes" id="UP000799424"/>
    </source>
</evidence>
<protein>
    <submittedName>
        <fullName evidence="12">STE3-domain-containing protein</fullName>
    </submittedName>
</protein>
<feature type="transmembrane region" description="Helical" evidence="11">
    <location>
        <begin position="169"/>
        <end position="195"/>
    </location>
</feature>
<sequence>MSGMIAPLYNTAILLPILAFPSWILCLPPLVWHFRQGNIAAGSLILWACLVNFFNSINPLIWPRDNLTEWWNGNVWCDINVRIQIGAIVGTTASAVMIVRKLAKVMDTSSMTVITSRNSKVKEQCLEVAWCWVYPLVLIIVYYVVQPVRYMLYSIQGCLPAYDTSWPSIVLSFMWAPLTTLVAAGYAGLLTYRLYIYRQEFARLISARNTTKSRFIRLLIICLIVIVVYVPYTCYLLAALVRLMQGQEPYSRGRVHDSTTFNTIMRVPTYGRVPIDKWGQVATGYVIFFVFGTGADAWKTYKKMGLALGLGKWFPALYKDEESGNSTPTSMRTWTSRTKSALWSRSGSVSAPTTTGDTMRNTSVVMAELPEFRSTMTEEPVLPPRESTSTRSSFLSRIFSRTVVPHAVLPLFTHRSHFIPETRDSRPPPRDRSPGVSARAWATQSDKSSSRHESETDGVRVFREVRIASQVDEEAAGKKSSDDMA</sequence>
<comment type="subcellular location">
    <subcellularLocation>
        <location evidence="1">Membrane</location>
        <topology evidence="1">Multi-pass membrane protein</topology>
    </subcellularLocation>
</comment>
<dbReference type="Proteomes" id="UP000799424">
    <property type="component" value="Unassembled WGS sequence"/>
</dbReference>
<evidence type="ECO:0000256" key="9">
    <source>
        <dbReference type="ARBA" id="ARBA00023224"/>
    </source>
</evidence>
<dbReference type="AlphaFoldDB" id="A0A6A6ZS26"/>
<evidence type="ECO:0000313" key="12">
    <source>
        <dbReference type="EMBL" id="KAF2823890.1"/>
    </source>
</evidence>
<feature type="transmembrane region" description="Helical" evidence="11">
    <location>
        <begin position="278"/>
        <end position="298"/>
    </location>
</feature>
<evidence type="ECO:0000256" key="5">
    <source>
        <dbReference type="ARBA" id="ARBA00022989"/>
    </source>
</evidence>
<feature type="region of interest" description="Disordered" evidence="10">
    <location>
        <begin position="419"/>
        <end position="485"/>
    </location>
</feature>
<comment type="similarity">
    <text evidence="2">Belongs to the G-protein coupled receptor 4 family.</text>
</comment>
<accession>A0A6A6ZS26</accession>
<feature type="transmembrane region" description="Helical" evidence="11">
    <location>
        <begin position="82"/>
        <end position="103"/>
    </location>
</feature>
<feature type="transmembrane region" description="Helical" evidence="11">
    <location>
        <begin position="44"/>
        <end position="62"/>
    </location>
</feature>
<evidence type="ECO:0000256" key="4">
    <source>
        <dbReference type="ARBA" id="ARBA00022692"/>
    </source>
</evidence>
<gene>
    <name evidence="12" type="ORF">CC86DRAFT_61461</name>
</gene>
<feature type="transmembrane region" description="Helical" evidence="11">
    <location>
        <begin position="215"/>
        <end position="241"/>
    </location>
</feature>
<reference evidence="12" key="1">
    <citation type="journal article" date="2020" name="Stud. Mycol.">
        <title>101 Dothideomycetes genomes: a test case for predicting lifestyles and emergence of pathogens.</title>
        <authorList>
            <person name="Haridas S."/>
            <person name="Albert R."/>
            <person name="Binder M."/>
            <person name="Bloem J."/>
            <person name="Labutti K."/>
            <person name="Salamov A."/>
            <person name="Andreopoulos B."/>
            <person name="Baker S."/>
            <person name="Barry K."/>
            <person name="Bills G."/>
            <person name="Bluhm B."/>
            <person name="Cannon C."/>
            <person name="Castanera R."/>
            <person name="Culley D."/>
            <person name="Daum C."/>
            <person name="Ezra D."/>
            <person name="Gonzalez J."/>
            <person name="Henrissat B."/>
            <person name="Kuo A."/>
            <person name="Liang C."/>
            <person name="Lipzen A."/>
            <person name="Lutzoni F."/>
            <person name="Magnuson J."/>
            <person name="Mondo S."/>
            <person name="Nolan M."/>
            <person name="Ohm R."/>
            <person name="Pangilinan J."/>
            <person name="Park H.-J."/>
            <person name="Ramirez L."/>
            <person name="Alfaro M."/>
            <person name="Sun H."/>
            <person name="Tritt A."/>
            <person name="Yoshinaga Y."/>
            <person name="Zwiers L.-H."/>
            <person name="Turgeon B."/>
            <person name="Goodwin S."/>
            <person name="Spatafora J."/>
            <person name="Crous P."/>
            <person name="Grigoriev I."/>
        </authorList>
    </citation>
    <scope>NUCLEOTIDE SEQUENCE</scope>
    <source>
        <strain evidence="12">CBS 113818</strain>
    </source>
</reference>
<evidence type="ECO:0000256" key="8">
    <source>
        <dbReference type="ARBA" id="ARBA00023170"/>
    </source>
</evidence>
<feature type="compositionally biased region" description="Basic and acidic residues" evidence="10">
    <location>
        <begin position="475"/>
        <end position="485"/>
    </location>
</feature>
<feature type="transmembrane region" description="Helical" evidence="11">
    <location>
        <begin position="12"/>
        <end position="32"/>
    </location>
</feature>
<dbReference type="GO" id="GO:0005886">
    <property type="term" value="C:plasma membrane"/>
    <property type="evidence" value="ECO:0007669"/>
    <property type="project" value="TreeGrafter"/>
</dbReference>
<dbReference type="CDD" id="cd14966">
    <property type="entry name" value="7tmD_STE3"/>
    <property type="match status" value="1"/>
</dbReference>
<feature type="compositionally biased region" description="Basic and acidic residues" evidence="10">
    <location>
        <begin position="419"/>
        <end position="433"/>
    </location>
</feature>
<keyword evidence="4 11" id="KW-0812">Transmembrane</keyword>
<keyword evidence="9" id="KW-0807">Transducer</keyword>
<dbReference type="PRINTS" id="PR00899">
    <property type="entry name" value="GPCRSTE3"/>
</dbReference>
<keyword evidence="6" id="KW-0297">G-protein coupled receptor</keyword>
<dbReference type="OrthoDB" id="2874149at2759"/>
<dbReference type="GO" id="GO:0004932">
    <property type="term" value="F:mating-type factor pheromone receptor activity"/>
    <property type="evidence" value="ECO:0007669"/>
    <property type="project" value="InterPro"/>
</dbReference>
<evidence type="ECO:0000256" key="7">
    <source>
        <dbReference type="ARBA" id="ARBA00023136"/>
    </source>
</evidence>
<organism evidence="12 13">
    <name type="scientific">Ophiobolus disseminans</name>
    <dbReference type="NCBI Taxonomy" id="1469910"/>
    <lineage>
        <taxon>Eukaryota</taxon>
        <taxon>Fungi</taxon>
        <taxon>Dikarya</taxon>
        <taxon>Ascomycota</taxon>
        <taxon>Pezizomycotina</taxon>
        <taxon>Dothideomycetes</taxon>
        <taxon>Pleosporomycetidae</taxon>
        <taxon>Pleosporales</taxon>
        <taxon>Pleosporineae</taxon>
        <taxon>Phaeosphaeriaceae</taxon>
        <taxon>Ophiobolus</taxon>
    </lineage>
</organism>
<keyword evidence="8" id="KW-0675">Receptor</keyword>
<evidence type="ECO:0000256" key="11">
    <source>
        <dbReference type="SAM" id="Phobius"/>
    </source>
</evidence>
<proteinExistence type="inferred from homology"/>
<dbReference type="EMBL" id="MU006231">
    <property type="protein sequence ID" value="KAF2823890.1"/>
    <property type="molecule type" value="Genomic_DNA"/>
</dbReference>
<evidence type="ECO:0000256" key="3">
    <source>
        <dbReference type="ARBA" id="ARBA00022507"/>
    </source>
</evidence>
<dbReference type="GO" id="GO:0000750">
    <property type="term" value="P:pheromone-dependent signal transduction involved in conjugation with cellular fusion"/>
    <property type="evidence" value="ECO:0007669"/>
    <property type="project" value="TreeGrafter"/>
</dbReference>
<dbReference type="Pfam" id="PF02076">
    <property type="entry name" value="STE3"/>
    <property type="match status" value="1"/>
</dbReference>
<keyword evidence="13" id="KW-1185">Reference proteome</keyword>
<dbReference type="InterPro" id="IPR001499">
    <property type="entry name" value="GPCR_STE3"/>
</dbReference>
<evidence type="ECO:0000256" key="6">
    <source>
        <dbReference type="ARBA" id="ARBA00023040"/>
    </source>
</evidence>
<evidence type="ECO:0000256" key="1">
    <source>
        <dbReference type="ARBA" id="ARBA00004141"/>
    </source>
</evidence>
<keyword evidence="3" id="KW-0589">Pheromone response</keyword>
<keyword evidence="7 11" id="KW-0472">Membrane</keyword>
<feature type="transmembrane region" description="Helical" evidence="11">
    <location>
        <begin position="124"/>
        <end position="145"/>
    </location>
</feature>